<reference evidence="2 3" key="1">
    <citation type="submission" date="2014-04" db="EMBL/GenBank/DDBJ databases">
        <authorList>
            <consortium name="DOE Joint Genome Institute"/>
            <person name="Kuo A."/>
            <person name="Kohler A."/>
            <person name="Nagy L.G."/>
            <person name="Floudas D."/>
            <person name="Copeland A."/>
            <person name="Barry K.W."/>
            <person name="Cichocki N."/>
            <person name="Veneault-Fourrey C."/>
            <person name="LaButti K."/>
            <person name="Lindquist E.A."/>
            <person name="Lipzen A."/>
            <person name="Lundell T."/>
            <person name="Morin E."/>
            <person name="Murat C."/>
            <person name="Sun H."/>
            <person name="Tunlid A."/>
            <person name="Henrissat B."/>
            <person name="Grigoriev I.V."/>
            <person name="Hibbett D.S."/>
            <person name="Martin F."/>
            <person name="Nordberg H.P."/>
            <person name="Cantor M.N."/>
            <person name="Hua S.X."/>
        </authorList>
    </citation>
    <scope>NUCLEOTIDE SEQUENCE [LARGE SCALE GENOMIC DNA]</scope>
    <source>
        <strain evidence="2 3">Foug A</strain>
    </source>
</reference>
<keyword evidence="1" id="KW-0812">Transmembrane</keyword>
<dbReference type="Proteomes" id="UP000053989">
    <property type="component" value="Unassembled WGS sequence"/>
</dbReference>
<proteinExistence type="predicted"/>
<dbReference type="AlphaFoldDB" id="A0A0C3DYW8"/>
<evidence type="ECO:0000313" key="3">
    <source>
        <dbReference type="Proteomes" id="UP000053989"/>
    </source>
</evidence>
<accession>A0A0C3DYW8</accession>
<sequence length="102" mass="11090">MINTGTSKATLCQQDEPNNESIDIITCWTPLSTVSSTTFQCRDTHKAEHMHSLFAKLYLSSVVVMLAAIVRVAIAAPGPDAGCMCYICACEILPKRCCCSCR</sequence>
<feature type="transmembrane region" description="Helical" evidence="1">
    <location>
        <begin position="53"/>
        <end position="74"/>
    </location>
</feature>
<dbReference type="EMBL" id="KN822056">
    <property type="protein sequence ID" value="KIM61061.1"/>
    <property type="molecule type" value="Genomic_DNA"/>
</dbReference>
<reference evidence="3" key="2">
    <citation type="submission" date="2015-01" db="EMBL/GenBank/DDBJ databases">
        <title>Evolutionary Origins and Diversification of the Mycorrhizal Mutualists.</title>
        <authorList>
            <consortium name="DOE Joint Genome Institute"/>
            <consortium name="Mycorrhizal Genomics Consortium"/>
            <person name="Kohler A."/>
            <person name="Kuo A."/>
            <person name="Nagy L.G."/>
            <person name="Floudas D."/>
            <person name="Copeland A."/>
            <person name="Barry K.W."/>
            <person name="Cichocki N."/>
            <person name="Veneault-Fourrey C."/>
            <person name="LaButti K."/>
            <person name="Lindquist E.A."/>
            <person name="Lipzen A."/>
            <person name="Lundell T."/>
            <person name="Morin E."/>
            <person name="Murat C."/>
            <person name="Riley R."/>
            <person name="Ohm R."/>
            <person name="Sun H."/>
            <person name="Tunlid A."/>
            <person name="Henrissat B."/>
            <person name="Grigoriev I.V."/>
            <person name="Hibbett D.S."/>
            <person name="Martin F."/>
        </authorList>
    </citation>
    <scope>NUCLEOTIDE SEQUENCE [LARGE SCALE GENOMIC DNA]</scope>
    <source>
        <strain evidence="3">Foug A</strain>
    </source>
</reference>
<dbReference type="HOGENOM" id="CLU_2279161_0_0_1"/>
<keyword evidence="1" id="KW-1133">Transmembrane helix</keyword>
<protein>
    <submittedName>
        <fullName evidence="2">Uncharacterized protein</fullName>
    </submittedName>
</protein>
<keyword evidence="3" id="KW-1185">Reference proteome</keyword>
<dbReference type="InParanoid" id="A0A0C3DYW8"/>
<name>A0A0C3DYW8_9AGAM</name>
<gene>
    <name evidence="2" type="ORF">SCLCIDRAFT_921611</name>
</gene>
<evidence type="ECO:0000313" key="2">
    <source>
        <dbReference type="EMBL" id="KIM61061.1"/>
    </source>
</evidence>
<evidence type="ECO:0000256" key="1">
    <source>
        <dbReference type="SAM" id="Phobius"/>
    </source>
</evidence>
<organism evidence="2 3">
    <name type="scientific">Scleroderma citrinum Foug A</name>
    <dbReference type="NCBI Taxonomy" id="1036808"/>
    <lineage>
        <taxon>Eukaryota</taxon>
        <taxon>Fungi</taxon>
        <taxon>Dikarya</taxon>
        <taxon>Basidiomycota</taxon>
        <taxon>Agaricomycotina</taxon>
        <taxon>Agaricomycetes</taxon>
        <taxon>Agaricomycetidae</taxon>
        <taxon>Boletales</taxon>
        <taxon>Sclerodermatineae</taxon>
        <taxon>Sclerodermataceae</taxon>
        <taxon>Scleroderma</taxon>
    </lineage>
</organism>
<keyword evidence="1" id="KW-0472">Membrane</keyword>